<sequence>MRPAHSLFLIYGMKMKLNLKVIATASVVVVLAACGGGGGGASTAGPEVTVPEATGTSQDTGLAPNPNGFAFPNFGSAGSPEVFGETDLVSMFGATPDICVDGVADPCKPTAEAAAWARMVNDSRAAGHCEGFAVLAAARFSQAVKPNSVELLNQGDVTHGIMRAFATQFLKETQDETNQWAKKSIKEKVAALEASFAKKIVGYSLGVYTDEGGHAVLPYAIEYETADLAKIKIYDSNWPGQDRFVKVDLAAGTWEFSFAGADPNNDPNAWKGKSKDIDITSMDTRASATCPFCGDKSAVQKSLLVVRSALPNWKIETADGVLTPGSNEIGNSSVRPLRSSAAGPATDAPTDYIVSIPDDKPAKFTLPSATRISGITSKVAVQIETPGSADTTVSLSSDAVSTTNPEVVLTLADGNLVGSSNGDNNSVTSSGEAVQIVVDGANGTPVTVDVNADAAAVEVRTPGRDGVDANTNYEVVTQTSDTQVERKVVGTNGKETTKTEDGQLASTKVENPLPDALKAPAVKGGLPDAASRALDAGTAATTTTTTTTSVAGGPTTTAKKTTSSTLKPTATTAPQTATTTAKVARASVRVDVNVDGWSLAASDPASSGFSANLTGSTGAIQDGISCDSVGCLEGAATDVLASGTDPATGTTSTTTLQFKMSGVASTFDVRCGNAGSWVKASQAGGGFSATCSFSNVTTDETVYVRA</sequence>
<dbReference type="AlphaFoldDB" id="A0A6J7QQJ1"/>
<feature type="region of interest" description="Disordered" evidence="1">
    <location>
        <begin position="491"/>
        <end position="511"/>
    </location>
</feature>
<reference evidence="2" key="1">
    <citation type="submission" date="2020-05" db="EMBL/GenBank/DDBJ databases">
        <authorList>
            <person name="Chiriac C."/>
            <person name="Salcher M."/>
            <person name="Ghai R."/>
            <person name="Kavagutti S V."/>
        </authorList>
    </citation>
    <scope>NUCLEOTIDE SEQUENCE</scope>
</reference>
<dbReference type="PROSITE" id="PS51257">
    <property type="entry name" value="PROKAR_LIPOPROTEIN"/>
    <property type="match status" value="1"/>
</dbReference>
<feature type="region of interest" description="Disordered" evidence="1">
    <location>
        <begin position="543"/>
        <end position="576"/>
    </location>
</feature>
<accession>A0A6J7QQJ1</accession>
<proteinExistence type="predicted"/>
<evidence type="ECO:0000256" key="1">
    <source>
        <dbReference type="SAM" id="MobiDB-lite"/>
    </source>
</evidence>
<evidence type="ECO:0000313" key="2">
    <source>
        <dbReference type="EMBL" id="CAB5020008.1"/>
    </source>
</evidence>
<gene>
    <name evidence="2" type="ORF">UFOPK4098_00806</name>
</gene>
<protein>
    <submittedName>
        <fullName evidence="2">Unannotated protein</fullName>
    </submittedName>
</protein>
<dbReference type="EMBL" id="CAFBPN010000035">
    <property type="protein sequence ID" value="CAB5020008.1"/>
    <property type="molecule type" value="Genomic_DNA"/>
</dbReference>
<name>A0A6J7QQJ1_9ZZZZ</name>
<organism evidence="2">
    <name type="scientific">freshwater metagenome</name>
    <dbReference type="NCBI Taxonomy" id="449393"/>
    <lineage>
        <taxon>unclassified sequences</taxon>
        <taxon>metagenomes</taxon>
        <taxon>ecological metagenomes</taxon>
    </lineage>
</organism>